<gene>
    <name evidence="1" type="ORF">EmuJ_000972700</name>
</gene>
<name>A0A068YIN7_ECHMU</name>
<sequence>MNEDLIYDTSLLCHAALTNLVQKGNLWKGPLCYRDIMKTVRLFYTYVTREQNGSLNERCVLQFRYKSDYSDEENIWGSVETYKRLLGLIVFNQCEIKADLRLALERFASTLTNFKSTLVSGLLVIILHNESNDKLRFNDLVKVHKVMVNQLKDSIYELPAYSEVVVLPGNGFQDEQCCMQVYVNSSSGGMYRRYYRFSSLLDNILRDTLLREAQSLRLSIVTYLKGHFKQSRSPPSPPTILVPSHRGKCLSFSGQRSVPVVSVCIGEVIKPLEHSGDLSEPFGYALQWTSEHSSPLIVLSAQSSAEKALESQSDKSQSKSGPIVYEAFAWGLRETTPAESRQRLCRMNKLTGDLFVQLGEFEVGQWYYRNAIRYSSHSDPAVWQSALLTGFAAALHLKEVDIFGRRRFIDPCCLRRSAKKPSGLLSPVLDTTDYITGLDLAGTRKLDSKLPRSAAHALFRANQSIQSLRKASLIPRCMIEVMYKNADHLVTLPKRSSAIRVLTSLQTDLIPQGNAFIFERLYVLANLCIRLGLRHKAGLLHYLLENSLFSAIPLPHTRPPPLLTRASESCYAFINRFSSSYLGSSYLTEAYQLRISPSGFRRASDNPIGVVFVCSLVSSTVDYETAAAFSSPGWPVLQRQLLVSIISRIRTAVEQSTSTISEANWEQCIGLLSYMFSLVNGWHRGLPASDLPNYIEILQSLAKAMPLDQPPLPQDVSRELLFSRHHHGEVLESSAVRYSFGKPLNSTLHPLSELVELHVDKVPIVRSLSIRRLPPHSLPSRMSYEALSSMVAIEETMPDYPAPYNRRKTLLRQPTFITNPFQLSSSDTADWVGNDLGYIDVVFDNPFAIPLELNNVCFELIEDTDDSSARTITLKSVQIISAPGTLEDEIILKPFSECLFEQVPFYLAHGILPGTKGYTEKVILAPDSTRSRFVFALTVPCNLSEIGTDRWRVCAISYALPTFGGFRVRRPLNGCRSSGWTLYPSPQDALNSAEECGVKAQVSTAQMALPPPIRMCFPLPRLCLLVGACTHERVDRVTQPPRGSILDSLATVAPSFSPCLRLASALNNQETKQNVCNIIVDLHPYETRWLPIQLFVGKNACSLPETLKMGQQLRRYEGESYLNILHISLQTTLSANKFLQKYNLLLGQFLQIPNVLDVRQKLPLKLTPMDATKHCRLKHCKTDNCCGTLWLKVDSGAFWDAWLHDTSATQCPGPQSLVAQLCIEFAADVAPAITQEENLSRNVIGRCVKVGIEIRFLTSLDAPIRILSPQIRHEALASDKSPTDCTFQFKLESVLSPELKNVIQPSLDCRFYRIEVDVEFFWYKSNCLFRNNLKALPLATQWTPFVVNEVAGIECKGASMEKMVAGLIPSEAPEVGQGHSLMGLPLSRLLQIFQQAAFPPLAVATRPTDELLLPLPLPHSLGRLLECWIEIRWTARMALNVSTSGGPDASPSVQNHFLPNLRSGRIVPLSPVLSSESPTPPWYFPLLRNPYFVAKILWKNRIWLQLVQRFQYDVPVYTAQECPVCRTTAADSKGPVSSLRRNTPTVDPMAMHVAVLLPAKMPLELYGGIEGDEFFNHLHDILTKQFSPFVDASRRVCVDLSETKADFVTEAALMAMLQDGIVLHRLWIGLNVFEASESGKYLTTSRPLAEGSGFCLDGCLRGQMGLRLGKRASIESDGVSNSPYGNTSVQSLRGSVVFTKTGNYFVRGFVHLLPLPFTNAETPPPGLRAPPAHTFFAPIQETPHSFLFHPSGCEDPSICSPPTHLHAMRIW</sequence>
<dbReference type="OMA" id="YETRWLP"/>
<reference evidence="1" key="1">
    <citation type="journal article" date="2013" name="Nature">
        <title>The genomes of four tapeworm species reveal adaptations to parasitism.</title>
        <authorList>
            <person name="Tsai I.J."/>
            <person name="Zarowiecki M."/>
            <person name="Holroyd N."/>
            <person name="Garciarrubio A."/>
            <person name="Sanchez-Flores A."/>
            <person name="Brooks K.L."/>
            <person name="Tracey A."/>
            <person name="Bobes R.J."/>
            <person name="Fragoso G."/>
            <person name="Sciutto E."/>
            <person name="Aslett M."/>
            <person name="Beasley H."/>
            <person name="Bennett H.M."/>
            <person name="Cai J."/>
            <person name="Camicia F."/>
            <person name="Clark R."/>
            <person name="Cucher M."/>
            <person name="De Silva N."/>
            <person name="Day T.A."/>
            <person name="Deplazes P."/>
            <person name="Estrada K."/>
            <person name="Fernandez C."/>
            <person name="Holland P.W."/>
            <person name="Hou J."/>
            <person name="Hu S."/>
            <person name="Huckvale T."/>
            <person name="Hung S.S."/>
            <person name="Kamenetzky L."/>
            <person name="Keane J.A."/>
            <person name="Kiss F."/>
            <person name="Koziol U."/>
            <person name="Lambert O."/>
            <person name="Liu K."/>
            <person name="Luo X."/>
            <person name="Luo Y."/>
            <person name="Macchiaroli N."/>
            <person name="Nichol S."/>
            <person name="Paps J."/>
            <person name="Parkinson J."/>
            <person name="Pouchkina-Stantcheva N."/>
            <person name="Riddiford N."/>
            <person name="Rosenzvit M."/>
            <person name="Salinas G."/>
            <person name="Wasmuth J.D."/>
            <person name="Zamanian M."/>
            <person name="Zheng Y."/>
            <person name="Cai X."/>
            <person name="Soberon X."/>
            <person name="Olson P.D."/>
            <person name="Laclette J.P."/>
            <person name="Brehm K."/>
            <person name="Berriman M."/>
            <person name="Garciarrubio A."/>
            <person name="Bobes R.J."/>
            <person name="Fragoso G."/>
            <person name="Sanchez-Flores A."/>
            <person name="Estrada K."/>
            <person name="Cevallos M.A."/>
            <person name="Morett E."/>
            <person name="Gonzalez V."/>
            <person name="Portillo T."/>
            <person name="Ochoa-Leyva A."/>
            <person name="Jose M.V."/>
            <person name="Sciutto E."/>
            <person name="Landa A."/>
            <person name="Jimenez L."/>
            <person name="Valdes V."/>
            <person name="Carrero J.C."/>
            <person name="Larralde C."/>
            <person name="Morales-Montor J."/>
            <person name="Limon-Lason J."/>
            <person name="Soberon X."/>
            <person name="Laclette J.P."/>
        </authorList>
    </citation>
    <scope>NUCLEOTIDE SEQUENCE [LARGE SCALE GENOMIC DNA]</scope>
</reference>
<dbReference type="Proteomes" id="UP000017246">
    <property type="component" value="Unassembled WGS sequence"/>
</dbReference>
<proteinExistence type="predicted"/>
<dbReference type="OrthoDB" id="27962at2759"/>
<evidence type="ECO:0000313" key="1">
    <source>
        <dbReference type="EMBL" id="CDS42032.1"/>
    </source>
</evidence>
<dbReference type="STRING" id="6211.A0A068YIN7"/>
<protein>
    <recommendedName>
        <fullName evidence="3">Trafficking protein particle complex subunit 9</fullName>
    </recommendedName>
</protein>
<keyword evidence="2" id="KW-1185">Reference proteome</keyword>
<evidence type="ECO:0008006" key="3">
    <source>
        <dbReference type="Google" id="ProtNLM"/>
    </source>
</evidence>
<dbReference type="GO" id="GO:0005802">
    <property type="term" value="C:trans-Golgi network"/>
    <property type="evidence" value="ECO:0007669"/>
    <property type="project" value="TreeGrafter"/>
</dbReference>
<reference evidence="1" key="2">
    <citation type="submission" date="2015-11" db="EMBL/GenBank/DDBJ databases">
        <authorList>
            <person name="Zhang Y."/>
            <person name="Guo Z."/>
        </authorList>
    </citation>
    <scope>NUCLEOTIDE SEQUENCE</scope>
</reference>
<organism evidence="1 2">
    <name type="scientific">Echinococcus multilocularis</name>
    <name type="common">Fox tapeworm</name>
    <dbReference type="NCBI Taxonomy" id="6211"/>
    <lineage>
        <taxon>Eukaryota</taxon>
        <taxon>Metazoa</taxon>
        <taxon>Spiralia</taxon>
        <taxon>Lophotrochozoa</taxon>
        <taxon>Platyhelminthes</taxon>
        <taxon>Cestoda</taxon>
        <taxon>Eucestoda</taxon>
        <taxon>Cyclophyllidea</taxon>
        <taxon>Taeniidae</taxon>
        <taxon>Echinococcus</taxon>
    </lineage>
</organism>
<dbReference type="EMBL" id="LN902842">
    <property type="protein sequence ID" value="CDS42032.1"/>
    <property type="molecule type" value="Genomic_DNA"/>
</dbReference>
<dbReference type="PANTHER" id="PTHR21512">
    <property type="entry name" value="TRAFFICKING PROTEIN PARTICLE COMPLEX SUBUNIT 9"/>
    <property type="match status" value="1"/>
</dbReference>
<dbReference type="InterPro" id="IPR013935">
    <property type="entry name" value="Trs120_TRAPPC9"/>
</dbReference>
<accession>A0A068YIN7</accession>
<evidence type="ECO:0000313" key="2">
    <source>
        <dbReference type="Proteomes" id="UP000017246"/>
    </source>
</evidence>
<dbReference type="PANTHER" id="PTHR21512:SF5">
    <property type="entry name" value="TRAFFICKING PROTEIN PARTICLE COMPLEX SUBUNIT 9"/>
    <property type="match status" value="1"/>
</dbReference>